<dbReference type="OrthoDB" id="8096613at2"/>
<reference evidence="3 4" key="2">
    <citation type="submission" date="2019-02" db="EMBL/GenBank/DDBJ databases">
        <title>'Lichenibacterium ramalinii' gen. nov. sp. nov., 'Lichenibacterium minor' gen. nov. sp. nov.</title>
        <authorList>
            <person name="Pankratov T."/>
        </authorList>
    </citation>
    <scope>NUCLEOTIDE SEQUENCE [LARGE SCALE GENOMIC DNA]</scope>
    <source>
        <strain evidence="3 4">RmlP026</strain>
    </source>
</reference>
<evidence type="ECO:0000256" key="1">
    <source>
        <dbReference type="SAM" id="MobiDB-lite"/>
    </source>
</evidence>
<organism evidence="3 4">
    <name type="scientific">Lichenibacterium minor</name>
    <dbReference type="NCBI Taxonomy" id="2316528"/>
    <lineage>
        <taxon>Bacteria</taxon>
        <taxon>Pseudomonadati</taxon>
        <taxon>Pseudomonadota</taxon>
        <taxon>Alphaproteobacteria</taxon>
        <taxon>Hyphomicrobiales</taxon>
        <taxon>Lichenihabitantaceae</taxon>
        <taxon>Lichenibacterium</taxon>
    </lineage>
</organism>
<feature type="domain" description="YjiS-like" evidence="2">
    <location>
        <begin position="71"/>
        <end position="89"/>
    </location>
</feature>
<dbReference type="InterPro" id="IPR009506">
    <property type="entry name" value="YjiS-like"/>
</dbReference>
<keyword evidence="4" id="KW-1185">Reference proteome</keyword>
<dbReference type="Pfam" id="PF06568">
    <property type="entry name" value="YjiS-like"/>
    <property type="match status" value="1"/>
</dbReference>
<evidence type="ECO:0000313" key="4">
    <source>
        <dbReference type="Proteomes" id="UP000290759"/>
    </source>
</evidence>
<accession>A0A4Q2UFC4</accession>
<feature type="compositionally biased region" description="Basic and acidic residues" evidence="1">
    <location>
        <begin position="15"/>
        <end position="31"/>
    </location>
</feature>
<feature type="region of interest" description="Disordered" evidence="1">
    <location>
        <begin position="1"/>
        <end position="31"/>
    </location>
</feature>
<dbReference type="Proteomes" id="UP000290759">
    <property type="component" value="Unassembled WGS sequence"/>
</dbReference>
<reference evidence="3 4" key="1">
    <citation type="submission" date="2018-12" db="EMBL/GenBank/DDBJ databases">
        <authorList>
            <person name="Grouzdev D.S."/>
            <person name="Krutkina M.S."/>
        </authorList>
    </citation>
    <scope>NUCLEOTIDE SEQUENCE [LARGE SCALE GENOMIC DNA]</scope>
    <source>
        <strain evidence="3 4">RmlP026</strain>
    </source>
</reference>
<protein>
    <submittedName>
        <fullName evidence="3">DUF1127 domain-containing protein</fullName>
    </submittedName>
</protein>
<evidence type="ECO:0000313" key="3">
    <source>
        <dbReference type="EMBL" id="RYC33495.1"/>
    </source>
</evidence>
<evidence type="ECO:0000259" key="2">
    <source>
        <dbReference type="Pfam" id="PF06568"/>
    </source>
</evidence>
<gene>
    <name evidence="3" type="ORF">D3273_03225</name>
</gene>
<proteinExistence type="predicted"/>
<name>A0A4Q2UFC4_9HYPH</name>
<sequence length="113" mass="12294">MSGRPPSMFRAANEATRDGGRVSMEQARHGADGAATGRTAFAILPVVLRGALITLPLMALRAMFVSRGQPLSALSDDQLRDIGLTRDDIAPPHERTRSADLDAHRMLRGCDWR</sequence>
<comment type="caution">
    <text evidence="3">The sequence shown here is derived from an EMBL/GenBank/DDBJ whole genome shotgun (WGS) entry which is preliminary data.</text>
</comment>
<dbReference type="AlphaFoldDB" id="A0A4Q2UFC4"/>
<dbReference type="EMBL" id="QYBB01000002">
    <property type="protein sequence ID" value="RYC33495.1"/>
    <property type="molecule type" value="Genomic_DNA"/>
</dbReference>